<proteinExistence type="predicted"/>
<dbReference type="PaxDb" id="411902-CLOBOL_04120"/>
<dbReference type="EMBL" id="ABCC02000033">
    <property type="protein sequence ID" value="EDP15949.1"/>
    <property type="molecule type" value="Genomic_DNA"/>
</dbReference>
<dbReference type="AlphaFoldDB" id="A8RUU1"/>
<evidence type="ECO:0000313" key="3">
    <source>
        <dbReference type="Proteomes" id="UP000005396"/>
    </source>
</evidence>
<dbReference type="Pfam" id="PF19511">
    <property type="entry name" value="TrbL_5"/>
    <property type="match status" value="1"/>
</dbReference>
<evidence type="ECO:0000313" key="2">
    <source>
        <dbReference type="EMBL" id="EDP15949.1"/>
    </source>
</evidence>
<evidence type="ECO:0008006" key="4">
    <source>
        <dbReference type="Google" id="ProtNLM"/>
    </source>
</evidence>
<feature type="transmembrane region" description="Helical" evidence="1">
    <location>
        <begin position="53"/>
        <end position="78"/>
    </location>
</feature>
<keyword evidence="1" id="KW-1133">Transmembrane helix</keyword>
<feature type="transmembrane region" description="Helical" evidence="1">
    <location>
        <begin position="90"/>
        <end position="114"/>
    </location>
</feature>
<accession>A8RUU1</accession>
<dbReference type="Proteomes" id="UP000005396">
    <property type="component" value="Unassembled WGS sequence"/>
</dbReference>
<keyword evidence="1" id="KW-0472">Membrane</keyword>
<name>A8RUU1_ENTBW</name>
<protein>
    <recommendedName>
        <fullName evidence="4">Conjugal transfer protein TrbL</fullName>
    </recommendedName>
</protein>
<gene>
    <name evidence="2" type="ORF">CLOBOL_04120</name>
</gene>
<feature type="transmembrane region" description="Helical" evidence="1">
    <location>
        <begin position="152"/>
        <end position="173"/>
    </location>
</feature>
<feature type="transmembrane region" description="Helical" evidence="1">
    <location>
        <begin position="21"/>
        <end position="41"/>
    </location>
</feature>
<dbReference type="HOGENOM" id="CLU_080674_0_0_9"/>
<organism evidence="2 3">
    <name type="scientific">Enterocloster bolteae (strain ATCC BAA-613 / DSM 15670 / CCUG 46953 / JCM 12243 / WAL 16351)</name>
    <name type="common">Clostridium bolteae</name>
    <dbReference type="NCBI Taxonomy" id="411902"/>
    <lineage>
        <taxon>Bacteria</taxon>
        <taxon>Bacillati</taxon>
        <taxon>Bacillota</taxon>
        <taxon>Clostridia</taxon>
        <taxon>Lachnospirales</taxon>
        <taxon>Lachnospiraceae</taxon>
        <taxon>Enterocloster</taxon>
    </lineage>
</organism>
<comment type="caution">
    <text evidence="2">The sequence shown here is derived from an EMBL/GenBank/DDBJ whole genome shotgun (WGS) entry which is preliminary data.</text>
</comment>
<dbReference type="eggNOG" id="ENOG502Z87R">
    <property type="taxonomic scope" value="Bacteria"/>
</dbReference>
<evidence type="ECO:0000256" key="1">
    <source>
        <dbReference type="SAM" id="Phobius"/>
    </source>
</evidence>
<feature type="transmembrane region" description="Helical" evidence="1">
    <location>
        <begin position="180"/>
        <end position="199"/>
    </location>
</feature>
<reference evidence="2 3" key="2">
    <citation type="submission" date="2007-09" db="EMBL/GenBank/DDBJ databases">
        <title>Draft genome sequence of Clostridium bolteae (ATCC BAA-613).</title>
        <authorList>
            <person name="Sudarsanam P."/>
            <person name="Ley R."/>
            <person name="Guruge J."/>
            <person name="Turnbaugh P.J."/>
            <person name="Mahowald M."/>
            <person name="Liep D."/>
            <person name="Gordon J."/>
        </authorList>
    </citation>
    <scope>NUCLEOTIDE SEQUENCE [LARGE SCALE GENOMIC DNA]</scope>
    <source>
        <strain evidence="3">ATCC BAA-613 / DSM 15670 / CCUG 46953 / JCM 12243 / WAL 16351</strain>
    </source>
</reference>
<dbReference type="InterPro" id="IPR046108">
    <property type="entry name" value="TrbL_5"/>
</dbReference>
<sequence>MKNMFGLDFAVDGVLDQFCDWIYGKLITFFGEFFSMINMMGAELFELDWIKAILLFFYYFAWALYIVGIVVAVFDTAIDARRGKGSFQDLALNIIKGFFAVSLFTVVPIDLYVFCINLSNELIGAIAGMSDSPGKLGAIATMVLGSFETPGANVVVSIVFVILIGYAVIKVFFANLKRGGILLVMMATGSLYLFSVPRGYSDGFVSWCKQVAALCLTAFLQTIVLVAGLVTYNANMLLGIGLMLSSTEVPRIAQNFGLDTSMRFNAMSTVYSVNSVVNMARNVGRIASR</sequence>
<feature type="transmembrane region" description="Helical" evidence="1">
    <location>
        <begin position="211"/>
        <end position="234"/>
    </location>
</feature>
<keyword evidence="1" id="KW-0812">Transmembrane</keyword>
<reference evidence="2 3" key="1">
    <citation type="submission" date="2007-08" db="EMBL/GenBank/DDBJ databases">
        <authorList>
            <person name="Fulton L."/>
            <person name="Clifton S."/>
            <person name="Fulton B."/>
            <person name="Xu J."/>
            <person name="Minx P."/>
            <person name="Pepin K.H."/>
            <person name="Johnson M."/>
            <person name="Thiruvilangam P."/>
            <person name="Bhonagiri V."/>
            <person name="Nash W.E."/>
            <person name="Mardis E.R."/>
            <person name="Wilson R.K."/>
        </authorList>
    </citation>
    <scope>NUCLEOTIDE SEQUENCE [LARGE SCALE GENOMIC DNA]</scope>
    <source>
        <strain evidence="3">ATCC BAA-613 / DSM 15670 / CCUG 46953 / JCM 12243 / WAL 16351</strain>
    </source>
</reference>